<dbReference type="AlphaFoldDB" id="A0A0E9XHN9"/>
<name>A0A0E9XHN9_ANGAN</name>
<reference evidence="1" key="2">
    <citation type="journal article" date="2015" name="Fish Shellfish Immunol.">
        <title>Early steps in the European eel (Anguilla anguilla)-Vibrio vulnificus interaction in the gills: Role of the RtxA13 toxin.</title>
        <authorList>
            <person name="Callol A."/>
            <person name="Pajuelo D."/>
            <person name="Ebbesson L."/>
            <person name="Teles M."/>
            <person name="MacKenzie S."/>
            <person name="Amaro C."/>
        </authorList>
    </citation>
    <scope>NUCLEOTIDE SEQUENCE</scope>
</reference>
<organism evidence="1">
    <name type="scientific">Anguilla anguilla</name>
    <name type="common">European freshwater eel</name>
    <name type="synonym">Muraena anguilla</name>
    <dbReference type="NCBI Taxonomy" id="7936"/>
    <lineage>
        <taxon>Eukaryota</taxon>
        <taxon>Metazoa</taxon>
        <taxon>Chordata</taxon>
        <taxon>Craniata</taxon>
        <taxon>Vertebrata</taxon>
        <taxon>Euteleostomi</taxon>
        <taxon>Actinopterygii</taxon>
        <taxon>Neopterygii</taxon>
        <taxon>Teleostei</taxon>
        <taxon>Anguilliformes</taxon>
        <taxon>Anguillidae</taxon>
        <taxon>Anguilla</taxon>
    </lineage>
</organism>
<protein>
    <submittedName>
        <fullName evidence="1">Uncharacterized protein</fullName>
    </submittedName>
</protein>
<proteinExistence type="predicted"/>
<sequence length="47" mass="5198">MEAHNLKLNLTNTLRHPCCVFPPHVTSLFLGDTTTLASPNSRTLFST</sequence>
<evidence type="ECO:0000313" key="1">
    <source>
        <dbReference type="EMBL" id="JAI01331.1"/>
    </source>
</evidence>
<accession>A0A0E9XHN9</accession>
<reference evidence="1" key="1">
    <citation type="submission" date="2014-11" db="EMBL/GenBank/DDBJ databases">
        <authorList>
            <person name="Amaro Gonzalez C."/>
        </authorList>
    </citation>
    <scope>NUCLEOTIDE SEQUENCE</scope>
</reference>
<dbReference type="EMBL" id="GBXM01007247">
    <property type="protein sequence ID" value="JAI01331.1"/>
    <property type="molecule type" value="Transcribed_RNA"/>
</dbReference>